<accession>U5QMR9</accession>
<dbReference type="Proteomes" id="UP000017396">
    <property type="component" value="Chromosome"/>
</dbReference>
<dbReference type="Gene3D" id="2.20.70.10">
    <property type="match status" value="1"/>
</dbReference>
<dbReference type="SUPFAM" id="SSF55811">
    <property type="entry name" value="Nudix"/>
    <property type="match status" value="1"/>
</dbReference>
<protein>
    <submittedName>
        <fullName evidence="2">NUDIX hydrolase</fullName>
    </submittedName>
</protein>
<dbReference type="PROSITE" id="PS51462">
    <property type="entry name" value="NUDIX"/>
    <property type="match status" value="1"/>
</dbReference>
<gene>
    <name evidence="2" type="ORF">GKIL_3970</name>
</gene>
<keyword evidence="3" id="KW-1185">Reference proteome</keyword>
<keyword evidence="2" id="KW-0378">Hydrolase</keyword>
<dbReference type="eggNOG" id="COG1051">
    <property type="taxonomic scope" value="Bacteria"/>
</dbReference>
<dbReference type="Pfam" id="PF14803">
    <property type="entry name" value="Zn_ribbon_Nudix"/>
    <property type="match status" value="1"/>
</dbReference>
<dbReference type="CDD" id="cd04511">
    <property type="entry name" value="NUDIX_Hydrolase"/>
    <property type="match status" value="1"/>
</dbReference>
<evidence type="ECO:0000313" key="3">
    <source>
        <dbReference type="Proteomes" id="UP000017396"/>
    </source>
</evidence>
<dbReference type="InterPro" id="IPR029401">
    <property type="entry name" value="Nudix_N"/>
</dbReference>
<reference evidence="2 3" key="1">
    <citation type="journal article" date="2013" name="PLoS ONE">
        <title>Cultivation and Complete Genome Sequencing of Gloeobacter kilaueensis sp. nov., from a Lava Cave in Kilauea Caldera, Hawai'i.</title>
        <authorList>
            <person name="Saw J.H."/>
            <person name="Schatz M."/>
            <person name="Brown M.V."/>
            <person name="Kunkel D.D."/>
            <person name="Foster J.S."/>
            <person name="Shick H."/>
            <person name="Christensen S."/>
            <person name="Hou S."/>
            <person name="Wan X."/>
            <person name="Donachie S.P."/>
        </authorList>
    </citation>
    <scope>NUCLEOTIDE SEQUENCE [LARGE SCALE GENOMIC DNA]</scope>
    <source>
        <strain evidence="3">JS</strain>
    </source>
</reference>
<dbReference type="HOGENOM" id="CLU_037162_16_1_3"/>
<dbReference type="GO" id="GO:0016787">
    <property type="term" value="F:hydrolase activity"/>
    <property type="evidence" value="ECO:0007669"/>
    <property type="project" value="UniProtKB-KW"/>
</dbReference>
<name>U5QMR9_GLOK1</name>
<dbReference type="Gene3D" id="3.90.79.10">
    <property type="entry name" value="Nucleoside Triphosphate Pyrophosphohydrolase"/>
    <property type="match status" value="1"/>
</dbReference>
<sequence>MVVVPEGDNRERLLCPDCGFIQYQNPLIVVGAVCHWQQRILLCRRAIEPRRGYWTMPAGYLELHESTEQGAMREAWEEARAQIEIEALLAVYSVLTISQVQLVYRARLLSGDVSPGPESLEVHLFEWNALPWEQLAFPSVRWALQHYAQSRALQQFAPFVKPTGESEELE</sequence>
<dbReference type="PANTHER" id="PTHR43222:SF2">
    <property type="entry name" value="NUDIX HYDROLASE 23, CHLOROPLASTIC"/>
    <property type="match status" value="1"/>
</dbReference>
<dbReference type="PANTHER" id="PTHR43222">
    <property type="entry name" value="NUDIX HYDROLASE 23"/>
    <property type="match status" value="1"/>
</dbReference>
<dbReference type="InterPro" id="IPR000086">
    <property type="entry name" value="NUDIX_hydrolase_dom"/>
</dbReference>
<dbReference type="KEGG" id="glj:GKIL_3970"/>
<dbReference type="EMBL" id="CP003587">
    <property type="protein sequence ID" value="AGY60216.1"/>
    <property type="molecule type" value="Genomic_DNA"/>
</dbReference>
<proteinExistence type="predicted"/>
<evidence type="ECO:0000313" key="2">
    <source>
        <dbReference type="EMBL" id="AGY60216.1"/>
    </source>
</evidence>
<dbReference type="InterPro" id="IPR015797">
    <property type="entry name" value="NUDIX_hydrolase-like_dom_sf"/>
</dbReference>
<evidence type="ECO:0000259" key="1">
    <source>
        <dbReference type="PROSITE" id="PS51462"/>
    </source>
</evidence>
<dbReference type="Pfam" id="PF00293">
    <property type="entry name" value="NUDIX"/>
    <property type="match status" value="1"/>
</dbReference>
<feature type="domain" description="Nudix hydrolase" evidence="1">
    <location>
        <begin position="25"/>
        <end position="157"/>
    </location>
</feature>
<organism evidence="2 3">
    <name type="scientific">Gloeobacter kilaueensis (strain ATCC BAA-2537 / CCAP 1431/1 / ULC 316 / JS1)</name>
    <dbReference type="NCBI Taxonomy" id="1183438"/>
    <lineage>
        <taxon>Bacteria</taxon>
        <taxon>Bacillati</taxon>
        <taxon>Cyanobacteriota</taxon>
        <taxon>Cyanophyceae</taxon>
        <taxon>Gloeobacterales</taxon>
        <taxon>Gloeobacteraceae</taxon>
        <taxon>Gloeobacter</taxon>
    </lineage>
</organism>
<dbReference type="AlphaFoldDB" id="U5QMR9"/>
<dbReference type="STRING" id="1183438.GKIL_3970"/>